<keyword evidence="3" id="KW-1185">Reference proteome</keyword>
<accession>A0A923FL58</accession>
<evidence type="ECO:0000313" key="1">
    <source>
        <dbReference type="EMBL" id="MBC3394812.1"/>
    </source>
</evidence>
<dbReference type="RefSeq" id="WP_186642859.1">
    <property type="nucleotide sequence ID" value="NZ_JABWQX020000001.1"/>
</dbReference>
<gene>
    <name evidence="2" type="ORF">HU742_014070</name>
    <name evidence="1" type="ORF">HU742_06325</name>
</gene>
<reference evidence="1" key="2">
    <citation type="submission" date="2020-07" db="EMBL/GenBank/DDBJ databases">
        <authorList>
            <person name="Lood C."/>
            <person name="Girard L."/>
        </authorList>
    </citation>
    <scope>NUCLEOTIDE SEQUENCE</scope>
    <source>
        <strain evidence="1">SWRI102</strain>
    </source>
</reference>
<dbReference type="EMBL" id="JABWQX020000001">
    <property type="protein sequence ID" value="MBV4552267.1"/>
    <property type="molecule type" value="Genomic_DNA"/>
</dbReference>
<comment type="caution">
    <text evidence="1">The sequence shown here is derived from an EMBL/GenBank/DDBJ whole genome shotgun (WGS) entry which is preliminary data.</text>
</comment>
<dbReference type="EMBL" id="JABWQX010000001">
    <property type="protein sequence ID" value="MBC3394812.1"/>
    <property type="molecule type" value="Genomic_DNA"/>
</dbReference>
<dbReference type="Proteomes" id="UP000659438">
    <property type="component" value="Unassembled WGS sequence"/>
</dbReference>
<organism evidence="1">
    <name type="scientific">Pseudomonas marvdashtae</name>
    <dbReference type="NCBI Taxonomy" id="2745500"/>
    <lineage>
        <taxon>Bacteria</taxon>
        <taxon>Pseudomonadati</taxon>
        <taxon>Pseudomonadota</taxon>
        <taxon>Gammaproteobacteria</taxon>
        <taxon>Pseudomonadales</taxon>
        <taxon>Pseudomonadaceae</taxon>
        <taxon>Pseudomonas</taxon>
    </lineage>
</organism>
<protein>
    <submittedName>
        <fullName evidence="1">Uncharacterized protein</fullName>
    </submittedName>
</protein>
<name>A0A923FL58_9PSED</name>
<sequence>MSDGYVIEPDKAILQLTNAVMALSRVLAQVAPELTQGNLAMAVEGSRANGHGIELVEEIYKTTFPNAKPTVTLSPEEFARKQRELGQ</sequence>
<reference evidence="2" key="3">
    <citation type="submission" date="2021-06" db="EMBL/GenBank/DDBJ databases">
        <title>Updating the genus Pseudomonas: Description of 43 new species and partition of the Pseudomonas putida group.</title>
        <authorList>
            <person name="Girard L."/>
            <person name="Lood C."/>
            <person name="Vandamme P."/>
            <person name="Rokni-Zadeh H."/>
            <person name="Van Noort V."/>
            <person name="Hofte M."/>
            <person name="Lavigne R."/>
            <person name="De Mot R."/>
        </authorList>
    </citation>
    <scope>NUCLEOTIDE SEQUENCE</scope>
    <source>
        <strain evidence="2">SWRI102</strain>
    </source>
</reference>
<evidence type="ECO:0000313" key="3">
    <source>
        <dbReference type="Proteomes" id="UP000659438"/>
    </source>
</evidence>
<reference evidence="1 3" key="1">
    <citation type="journal article" date="2020" name="Microorganisms">
        <title>Reliable Identification of Environmental Pseudomonas Isolates Using the rpoD Gene.</title>
        <authorList>
            <consortium name="The Broad Institute Genome Sequencing Platform"/>
            <person name="Girard L."/>
            <person name="Lood C."/>
            <person name="Rokni-Zadeh H."/>
            <person name="van Noort V."/>
            <person name="Lavigne R."/>
            <person name="De Mot R."/>
        </authorList>
    </citation>
    <scope>NUCLEOTIDE SEQUENCE</scope>
    <source>
        <strain evidence="1 3">SWRI102</strain>
    </source>
</reference>
<dbReference type="AlphaFoldDB" id="A0A923FL58"/>
<evidence type="ECO:0000313" key="2">
    <source>
        <dbReference type="EMBL" id="MBV4552267.1"/>
    </source>
</evidence>
<proteinExistence type="predicted"/>